<proteinExistence type="predicted"/>
<dbReference type="RefSeq" id="XP_004355353.1">
    <property type="nucleotide sequence ID" value="XM_004355301.1"/>
</dbReference>
<sequence>MTDQIIIEQIKTFCFKVGINTSKILAITIQENKSNDFLSLVIDFQQNKILPQIPIDLLLQDNNKEKSFGNYRCFYNDDLELSNGFLCCSNLMAVEPKISSSDAHKDRCFVDFINCRGNHPDLIFEVKKVQDTGAQSVITTTNHQILNNKLVKVDSRSSTLKMITFRNFKCSSHKIYYGIDVYQSQRSGATSPQIRLSPFTTRNDSLMSSFFQENYLL</sequence>
<dbReference type="GeneID" id="14868768"/>
<dbReference type="Proteomes" id="UP000007797">
    <property type="component" value="Unassembled WGS sequence"/>
</dbReference>
<accession>F4Q3R3</accession>
<keyword evidence="2" id="KW-1185">Reference proteome</keyword>
<dbReference type="KEGG" id="dfa:DFA_07859"/>
<organism evidence="1 2">
    <name type="scientific">Cavenderia fasciculata</name>
    <name type="common">Slime mold</name>
    <name type="synonym">Dictyostelium fasciculatum</name>
    <dbReference type="NCBI Taxonomy" id="261658"/>
    <lineage>
        <taxon>Eukaryota</taxon>
        <taxon>Amoebozoa</taxon>
        <taxon>Evosea</taxon>
        <taxon>Eumycetozoa</taxon>
        <taxon>Dictyostelia</taxon>
        <taxon>Acytosteliales</taxon>
        <taxon>Cavenderiaceae</taxon>
        <taxon>Cavenderia</taxon>
    </lineage>
</organism>
<protein>
    <submittedName>
        <fullName evidence="1">Uncharacterized protein</fullName>
    </submittedName>
</protein>
<gene>
    <name evidence="1" type="ORF">DFA_07859</name>
</gene>
<evidence type="ECO:0000313" key="1">
    <source>
        <dbReference type="EMBL" id="EGG16879.1"/>
    </source>
</evidence>
<evidence type="ECO:0000313" key="2">
    <source>
        <dbReference type="Proteomes" id="UP000007797"/>
    </source>
</evidence>
<name>F4Q3R3_CACFS</name>
<reference evidence="2" key="1">
    <citation type="journal article" date="2011" name="Genome Res.">
        <title>Phylogeny-wide analysis of social amoeba genomes highlights ancient origins for complex intercellular communication.</title>
        <authorList>
            <person name="Heidel A.J."/>
            <person name="Lawal H.M."/>
            <person name="Felder M."/>
            <person name="Schilde C."/>
            <person name="Helps N.R."/>
            <person name="Tunggal B."/>
            <person name="Rivero F."/>
            <person name="John U."/>
            <person name="Schleicher M."/>
            <person name="Eichinger L."/>
            <person name="Platzer M."/>
            <person name="Noegel A.A."/>
            <person name="Schaap P."/>
            <person name="Gloeckner G."/>
        </authorList>
    </citation>
    <scope>NUCLEOTIDE SEQUENCE [LARGE SCALE GENOMIC DNA]</scope>
    <source>
        <strain evidence="2">SH3</strain>
    </source>
</reference>
<dbReference type="EMBL" id="GL883021">
    <property type="protein sequence ID" value="EGG16879.1"/>
    <property type="molecule type" value="Genomic_DNA"/>
</dbReference>
<dbReference type="OrthoDB" id="19295at2759"/>
<dbReference type="AlphaFoldDB" id="F4Q3R3"/>